<protein>
    <submittedName>
        <fullName evidence="1">Uncharacterized protein</fullName>
    </submittedName>
</protein>
<evidence type="ECO:0000313" key="2">
    <source>
        <dbReference type="Proteomes" id="UP000257479"/>
    </source>
</evidence>
<reference evidence="1 2" key="1">
    <citation type="journal article" date="2018" name="Nat. Biotechnol.">
        <title>A standardized bacterial taxonomy based on genome phylogeny substantially revises the tree of life.</title>
        <authorList>
            <person name="Parks D.H."/>
            <person name="Chuvochina M."/>
            <person name="Waite D.W."/>
            <person name="Rinke C."/>
            <person name="Skarshewski A."/>
            <person name="Chaumeil P.A."/>
            <person name="Hugenholtz P."/>
        </authorList>
    </citation>
    <scope>NUCLEOTIDE SEQUENCE [LARGE SCALE GENOMIC DNA]</scope>
    <source>
        <strain evidence="1">UBA9152</strain>
    </source>
</reference>
<sequence>MSDRTLRWNSHRTYSERTTNILERAFAGEDGSTLTPEQIAQAAALAGAFIEAAEGDSGDAEFSAAWALAEHVQSITQGALRQR</sequence>
<dbReference type="AlphaFoldDB" id="A0A3C1KHB7"/>
<dbReference type="EMBL" id="DMNG01000279">
    <property type="protein sequence ID" value="HAN26052.1"/>
    <property type="molecule type" value="Genomic_DNA"/>
</dbReference>
<name>A0A3C1KHB7_9MICO</name>
<proteinExistence type="predicted"/>
<accession>A0A3C1KHB7</accession>
<organism evidence="1 2">
    <name type="scientific">Microbacterium ginsengisoli</name>
    <dbReference type="NCBI Taxonomy" id="400772"/>
    <lineage>
        <taxon>Bacteria</taxon>
        <taxon>Bacillati</taxon>
        <taxon>Actinomycetota</taxon>
        <taxon>Actinomycetes</taxon>
        <taxon>Micrococcales</taxon>
        <taxon>Microbacteriaceae</taxon>
        <taxon>Microbacterium</taxon>
    </lineage>
</organism>
<comment type="caution">
    <text evidence="1">The sequence shown here is derived from an EMBL/GenBank/DDBJ whole genome shotgun (WGS) entry which is preliminary data.</text>
</comment>
<evidence type="ECO:0000313" key="1">
    <source>
        <dbReference type="EMBL" id="HAN26052.1"/>
    </source>
</evidence>
<gene>
    <name evidence="1" type="ORF">DCP95_16015</name>
</gene>
<dbReference type="Proteomes" id="UP000257479">
    <property type="component" value="Unassembled WGS sequence"/>
</dbReference>